<dbReference type="KEGG" id="snk:CP967_03375"/>
<dbReference type="Proteomes" id="UP000326178">
    <property type="component" value="Chromosome"/>
</dbReference>
<protein>
    <submittedName>
        <fullName evidence="2">Uncharacterized protein</fullName>
    </submittedName>
</protein>
<accession>A0A5J6F544</accession>
<feature type="compositionally biased region" description="Low complexity" evidence="1">
    <location>
        <begin position="1"/>
        <end position="24"/>
    </location>
</feature>
<evidence type="ECO:0000313" key="3">
    <source>
        <dbReference type="Proteomes" id="UP000326178"/>
    </source>
</evidence>
<feature type="region of interest" description="Disordered" evidence="1">
    <location>
        <begin position="1"/>
        <end position="43"/>
    </location>
</feature>
<keyword evidence="3" id="KW-1185">Reference proteome</keyword>
<name>A0A5J6F544_9ACTN</name>
<feature type="region of interest" description="Disordered" evidence="1">
    <location>
        <begin position="76"/>
        <end position="118"/>
    </location>
</feature>
<feature type="compositionally biased region" description="Basic and acidic residues" evidence="1">
    <location>
        <begin position="108"/>
        <end position="118"/>
    </location>
</feature>
<sequence length="165" mass="17780">MSRRSASASRTRSSSTHARAGAAAPQRSGPQAPGVLRERPRRRRPDQFLLYARVVHRDPGIPYGLYRPGVVLGDQCGGTGEQVRAADRTGPYTAQPERRADVPAGQADARREQTEDHQGVGELDAFVPAPAVLLQRVQLALVRPFGDHEPARKESAPGGSACSRL</sequence>
<gene>
    <name evidence="2" type="ORF">CP967_03375</name>
</gene>
<dbReference type="AlphaFoldDB" id="A0A5J6F544"/>
<dbReference type="EMBL" id="CP023702">
    <property type="protein sequence ID" value="QEU71126.1"/>
    <property type="molecule type" value="Genomic_DNA"/>
</dbReference>
<organism evidence="2 3">
    <name type="scientific">Streptomyces nitrosporeus</name>
    <dbReference type="NCBI Taxonomy" id="28894"/>
    <lineage>
        <taxon>Bacteria</taxon>
        <taxon>Bacillati</taxon>
        <taxon>Actinomycetota</taxon>
        <taxon>Actinomycetes</taxon>
        <taxon>Kitasatosporales</taxon>
        <taxon>Streptomycetaceae</taxon>
        <taxon>Streptomyces</taxon>
    </lineage>
</organism>
<evidence type="ECO:0000313" key="2">
    <source>
        <dbReference type="EMBL" id="QEU71126.1"/>
    </source>
</evidence>
<evidence type="ECO:0000256" key="1">
    <source>
        <dbReference type="SAM" id="MobiDB-lite"/>
    </source>
</evidence>
<proteinExistence type="predicted"/>
<reference evidence="2 3" key="1">
    <citation type="submission" date="2017-09" db="EMBL/GenBank/DDBJ databases">
        <authorList>
            <person name="Lee N."/>
            <person name="Cho B.-K."/>
        </authorList>
    </citation>
    <scope>NUCLEOTIDE SEQUENCE [LARGE SCALE GENOMIC DNA]</scope>
    <source>
        <strain evidence="2 3">ATCC 12769</strain>
    </source>
</reference>